<name>A0A098S6B6_9BACT</name>
<evidence type="ECO:0000313" key="3">
    <source>
        <dbReference type="EMBL" id="KGE87859.1"/>
    </source>
</evidence>
<gene>
    <name evidence="3" type="ORF">IX84_12060</name>
</gene>
<evidence type="ECO:0000256" key="1">
    <source>
        <dbReference type="SAM" id="SignalP"/>
    </source>
</evidence>
<dbReference type="AlphaFoldDB" id="A0A098S6B6"/>
<dbReference type="STRING" id="1524460.IX84_12060"/>
<dbReference type="Proteomes" id="UP000029736">
    <property type="component" value="Unassembled WGS sequence"/>
</dbReference>
<sequence length="953" mass="102906">MKRSFTLRPFWFILLPFLLGSSTLNAQTSCEYTLNLFDSFGDGWNGGFLDVTIGNTTTTYTLDNFNDDGSFNSFALTVTEGDTIILDFTVGGFGPEVSYNLVDAEFTVIFEDGLVGAPLSGVAFTASAVCPSCPPPPTGGIDIENIRAFRADVSLIPSDPEGSTIIELGEAGFMPGMGTFKTISGASTTLFNLSENTGYEVYLSAACANGDTSITIGPYPFFTPFANDVGVVELLDPVTACNLGIADSITLAISNFGGAPQTLIPYNFAVNGIPGGVNMPTDGLFTGVIGTDSTDIAQFDAPYDLSEPGEYLFEIWTDLEGDSVRTNDTTRVLIVNIPEVTTYPYYQTFEEWGGGWTVEQNGTGEATWEYGVPAGTLINSAVSGENAWVTNLDGDYNNSEISYLISPCLDFSSLDEDPRIAFFMNFESESCCDELWLEVSTDDGETWSKVGVAGTGVNWYNDTFNNWWDGTAGFEGWAYVQNILANTAGEADVKVRFVFSSDGSVPREGIGLDNILIGPTIADDMAASGITTLEDVACGSPDDQVTFTIRNVGDEPQQNIPVAYSVNGGPVVMETTGLPIVFPGDQFVYTFEQTFDSSVPGIYEVRAWAMLDGDGFLANDTTMYRFQTASQLPYKQDFEAGGVPDDWEVSPSVTVSNGHNNATFAIHANIWSFNDSISLEMPVLGPVEAGDTLRFDYRYVEYFAGTEPTVLTDMDSLKVGVSTDCGETYTTVFTVSDSLHVPSVDMTTVTLPLEEYAGEYIRVRFQGIWGEGDYWLDIDNINIRRCSGITIDSTITGASAADMTDGSIAVLPTSSEGPYIYEWSTGDSTRVVSDLGVGEYTVTITDGFGCQDVKTFVVDVMVGTIELDNIGSVNLAPNPTSGQSTLTVAFKQPVDARIQVLNTMGQLLYETVDQQVTEGTYPIDLSRYNSGMYWVRIFANGQVKTAKLIKAGL</sequence>
<protein>
    <recommendedName>
        <fullName evidence="2">Secretion system C-terminal sorting domain-containing protein</fullName>
    </recommendedName>
</protein>
<dbReference type="OrthoDB" id="1488818at2"/>
<dbReference type="Gene3D" id="2.60.120.260">
    <property type="entry name" value="Galactose-binding domain-like"/>
    <property type="match status" value="1"/>
</dbReference>
<dbReference type="InterPro" id="IPR026444">
    <property type="entry name" value="Secre_tail"/>
</dbReference>
<keyword evidence="4" id="KW-1185">Reference proteome</keyword>
<dbReference type="Pfam" id="PF18962">
    <property type="entry name" value="Por_Secre_tail"/>
    <property type="match status" value="1"/>
</dbReference>
<feature type="domain" description="Secretion system C-terminal sorting" evidence="2">
    <location>
        <begin position="877"/>
        <end position="949"/>
    </location>
</feature>
<feature type="signal peptide" evidence="1">
    <location>
        <begin position="1"/>
        <end position="26"/>
    </location>
</feature>
<dbReference type="EMBL" id="JPOS01000029">
    <property type="protein sequence ID" value="KGE87859.1"/>
    <property type="molecule type" value="Genomic_DNA"/>
</dbReference>
<reference evidence="3 4" key="1">
    <citation type="journal article" date="2014" name="Int. J. Syst. Evol. Microbiol.">
        <title>Phaeodactylibacter xiamenensis gen. nov., sp. nov., a member of the family Saprospiraceae isolated from the marine alga Phaeodactylum tricornutum.</title>
        <authorList>
            <person name="Chen Z.Jr."/>
            <person name="Lei X."/>
            <person name="Lai Q."/>
            <person name="Li Y."/>
            <person name="Zhang B."/>
            <person name="Zhang J."/>
            <person name="Zhang H."/>
            <person name="Yang L."/>
            <person name="Zheng W."/>
            <person name="Tian Y."/>
            <person name="Yu Z."/>
            <person name="Xu H.Jr."/>
            <person name="Zheng T."/>
        </authorList>
    </citation>
    <scope>NUCLEOTIDE SEQUENCE [LARGE SCALE GENOMIC DNA]</scope>
    <source>
        <strain evidence="3 4">KD52</strain>
    </source>
</reference>
<dbReference type="NCBIfam" id="TIGR04183">
    <property type="entry name" value="Por_Secre_tail"/>
    <property type="match status" value="1"/>
</dbReference>
<evidence type="ECO:0000313" key="4">
    <source>
        <dbReference type="Proteomes" id="UP000029736"/>
    </source>
</evidence>
<dbReference type="RefSeq" id="WP_044220404.1">
    <property type="nucleotide sequence ID" value="NZ_JBKAGJ010000012.1"/>
</dbReference>
<proteinExistence type="predicted"/>
<keyword evidence="1" id="KW-0732">Signal</keyword>
<organism evidence="3 4">
    <name type="scientific">Phaeodactylibacter xiamenensis</name>
    <dbReference type="NCBI Taxonomy" id="1524460"/>
    <lineage>
        <taxon>Bacteria</taxon>
        <taxon>Pseudomonadati</taxon>
        <taxon>Bacteroidota</taxon>
        <taxon>Saprospiria</taxon>
        <taxon>Saprospirales</taxon>
        <taxon>Haliscomenobacteraceae</taxon>
        <taxon>Phaeodactylibacter</taxon>
    </lineage>
</organism>
<comment type="caution">
    <text evidence="3">The sequence shown here is derived from an EMBL/GenBank/DDBJ whole genome shotgun (WGS) entry which is preliminary data.</text>
</comment>
<evidence type="ECO:0000259" key="2">
    <source>
        <dbReference type="Pfam" id="PF18962"/>
    </source>
</evidence>
<feature type="chain" id="PRO_5001939926" description="Secretion system C-terminal sorting domain-containing protein" evidence="1">
    <location>
        <begin position="27"/>
        <end position="953"/>
    </location>
</feature>
<accession>A0A098S6B6</accession>